<evidence type="ECO:0000256" key="1">
    <source>
        <dbReference type="SAM" id="MobiDB-lite"/>
    </source>
</evidence>
<proteinExistence type="predicted"/>
<feature type="region of interest" description="Disordered" evidence="1">
    <location>
        <begin position="106"/>
        <end position="125"/>
    </location>
</feature>
<name>A0A6P8G7D1_CLUHA</name>
<feature type="signal peptide" evidence="3">
    <location>
        <begin position="1"/>
        <end position="24"/>
    </location>
</feature>
<dbReference type="GeneID" id="116222396"/>
<evidence type="ECO:0000313" key="4">
    <source>
        <dbReference type="Proteomes" id="UP000515152"/>
    </source>
</evidence>
<feature type="chain" id="PRO_5027955168" evidence="3">
    <location>
        <begin position="25"/>
        <end position="203"/>
    </location>
</feature>
<dbReference type="AlphaFoldDB" id="A0A6P8G7D1"/>
<evidence type="ECO:0000256" key="3">
    <source>
        <dbReference type="SAM" id="SignalP"/>
    </source>
</evidence>
<keyword evidence="2" id="KW-0812">Transmembrane</keyword>
<accession>A0A6P8G7D1</accession>
<protein>
    <submittedName>
        <fullName evidence="5">Uncharacterized protein LOC116222396</fullName>
    </submittedName>
</protein>
<dbReference type="Proteomes" id="UP000515152">
    <property type="component" value="Chromosome 11"/>
</dbReference>
<feature type="transmembrane region" description="Helical" evidence="2">
    <location>
        <begin position="149"/>
        <end position="175"/>
    </location>
</feature>
<dbReference type="RefSeq" id="XP_031432081.1">
    <property type="nucleotide sequence ID" value="XM_031576221.2"/>
</dbReference>
<gene>
    <name evidence="5" type="primary">LOC116222396</name>
</gene>
<keyword evidence="4" id="KW-1185">Reference proteome</keyword>
<keyword evidence="3" id="KW-0732">Signal</keyword>
<evidence type="ECO:0000256" key="2">
    <source>
        <dbReference type="SAM" id="Phobius"/>
    </source>
</evidence>
<organism evidence="4 5">
    <name type="scientific">Clupea harengus</name>
    <name type="common">Atlantic herring</name>
    <dbReference type="NCBI Taxonomy" id="7950"/>
    <lineage>
        <taxon>Eukaryota</taxon>
        <taxon>Metazoa</taxon>
        <taxon>Chordata</taxon>
        <taxon>Craniata</taxon>
        <taxon>Vertebrata</taxon>
        <taxon>Euteleostomi</taxon>
        <taxon>Actinopterygii</taxon>
        <taxon>Neopterygii</taxon>
        <taxon>Teleostei</taxon>
        <taxon>Clupei</taxon>
        <taxon>Clupeiformes</taxon>
        <taxon>Clupeoidei</taxon>
        <taxon>Clupeidae</taxon>
        <taxon>Clupea</taxon>
    </lineage>
</organism>
<evidence type="ECO:0000313" key="5">
    <source>
        <dbReference type="RefSeq" id="XP_031432081.1"/>
    </source>
</evidence>
<keyword evidence="2" id="KW-0472">Membrane</keyword>
<reference evidence="5" key="1">
    <citation type="submission" date="2025-08" db="UniProtKB">
        <authorList>
            <consortium name="RefSeq"/>
        </authorList>
    </citation>
    <scope>IDENTIFICATION</scope>
</reference>
<dbReference type="KEGG" id="char:116222396"/>
<sequence>MTHCTGQWLVVVVVCLSGIKTAELLNCTETVEKNGSALYKISEPAELHCETDWAINGIVVAYEGHVNKTLVQLLTQDSLRLIHRYPNVTYTVDCEKGRVSVPCYGPASSSLREPPHDANNRSRGLAFNTTDSASSSLSEAPHDANKLNWGTILAIVVIALLVIALLFILPVGICWRKKKRFPCRCFRKEKKEQGDPKATEGML</sequence>
<keyword evidence="2" id="KW-1133">Transmembrane helix</keyword>